<dbReference type="AlphaFoldDB" id="A0A8J3KKB0"/>
<dbReference type="Pfam" id="PF13397">
    <property type="entry name" value="RbpA"/>
    <property type="match status" value="1"/>
</dbReference>
<keyword evidence="3" id="KW-1185">Reference proteome</keyword>
<organism evidence="2 3">
    <name type="scientific">Catellatospora citrea</name>
    <dbReference type="NCBI Taxonomy" id="53366"/>
    <lineage>
        <taxon>Bacteria</taxon>
        <taxon>Bacillati</taxon>
        <taxon>Actinomycetota</taxon>
        <taxon>Actinomycetes</taxon>
        <taxon>Micromonosporales</taxon>
        <taxon>Micromonosporaceae</taxon>
        <taxon>Catellatospora</taxon>
    </lineage>
</organism>
<evidence type="ECO:0000313" key="3">
    <source>
        <dbReference type="Proteomes" id="UP000659904"/>
    </source>
</evidence>
<name>A0A8J3KKB0_9ACTN</name>
<sequence length="112" mass="13018">MGDRMLRGSRLGAVSYESERNTELAPRQMREFLCAQGHRFEVPFAVEAEVPATWECKFDGSVARLVDGTEPEQKKVKPPRTHWDMLLERRSMTELDDILNERLADVRTRRGR</sequence>
<comment type="caution">
    <text evidence="1">Lacks conserved residue(s) required for the propagation of feature annotation.</text>
</comment>
<dbReference type="InterPro" id="IPR038638">
    <property type="entry name" value="RbpA_sf"/>
</dbReference>
<keyword evidence="1" id="KW-0804">Transcription</keyword>
<comment type="subunit">
    <text evidence="1">Forms a complex with the RNAP catalytic core and with free principal sigma factors.</text>
</comment>
<proteinExistence type="inferred from homology"/>
<protein>
    <recommendedName>
        <fullName evidence="1">RNA polymerase-binding protein RbpA</fullName>
    </recommendedName>
</protein>
<dbReference type="GO" id="GO:0045893">
    <property type="term" value="P:positive regulation of DNA-templated transcription"/>
    <property type="evidence" value="ECO:0007669"/>
    <property type="project" value="UniProtKB-UniRule"/>
</dbReference>
<comment type="function">
    <text evidence="1">Binds to RNA polymerase (RNAP), stimulating transcription from principal, but not alternative sigma factor promoters.</text>
</comment>
<dbReference type="HAMAP" id="MF_01483">
    <property type="entry name" value="RbpA"/>
    <property type="match status" value="1"/>
</dbReference>
<dbReference type="GO" id="GO:0001000">
    <property type="term" value="F:bacterial-type RNA polymerase core enzyme binding"/>
    <property type="evidence" value="ECO:0007669"/>
    <property type="project" value="UniProtKB-UniRule"/>
</dbReference>
<reference evidence="2 3" key="1">
    <citation type="submission" date="2021-01" db="EMBL/GenBank/DDBJ databases">
        <title>Whole genome shotgun sequence of Catellatospora citrea NBRC 14495.</title>
        <authorList>
            <person name="Komaki H."/>
            <person name="Tamura T."/>
        </authorList>
    </citation>
    <scope>NUCLEOTIDE SEQUENCE [LARGE SCALE GENOMIC DNA]</scope>
    <source>
        <strain evidence="2 3">NBRC 14495</strain>
    </source>
</reference>
<evidence type="ECO:0000256" key="1">
    <source>
        <dbReference type="HAMAP-Rule" id="MF_01483"/>
    </source>
</evidence>
<dbReference type="RefSeq" id="WP_120322250.1">
    <property type="nucleotide sequence ID" value="NZ_BONH01000041.1"/>
</dbReference>
<keyword evidence="1" id="KW-0805">Transcription regulation</keyword>
<dbReference type="EMBL" id="BONH01000041">
    <property type="protein sequence ID" value="GIG01618.1"/>
    <property type="molecule type" value="Genomic_DNA"/>
</dbReference>
<gene>
    <name evidence="2" type="primary">rbpA_3</name>
    <name evidence="1" type="synonym">rbpA</name>
    <name evidence="2" type="ORF">Cci01nite_67110</name>
</gene>
<dbReference type="InterPro" id="IPR025182">
    <property type="entry name" value="RNApol-bd_RbpA"/>
</dbReference>
<comment type="caution">
    <text evidence="2">The sequence shown here is derived from an EMBL/GenBank/DDBJ whole genome shotgun (WGS) entry which is preliminary data.</text>
</comment>
<dbReference type="Proteomes" id="UP000659904">
    <property type="component" value="Unassembled WGS sequence"/>
</dbReference>
<comment type="similarity">
    <text evidence="1">Belongs to the RNA polymerase-binding protein RbpA family.</text>
</comment>
<dbReference type="Gene3D" id="2.20.28.270">
    <property type="entry name" value="RNA polymerase-binding protein A"/>
    <property type="match status" value="1"/>
</dbReference>
<evidence type="ECO:0000313" key="2">
    <source>
        <dbReference type="EMBL" id="GIG01618.1"/>
    </source>
</evidence>
<accession>A0A8J3KKB0</accession>